<dbReference type="SUPFAM" id="SSF52096">
    <property type="entry name" value="ClpP/crotonase"/>
    <property type="match status" value="1"/>
</dbReference>
<gene>
    <name evidence="1" type="ORF">EIO64_16510</name>
</gene>
<dbReference type="InterPro" id="IPR029045">
    <property type="entry name" value="ClpP/crotonase-like_dom_sf"/>
</dbReference>
<dbReference type="EMBL" id="CP034413">
    <property type="protein sequence ID" value="QCI60606.1"/>
    <property type="molecule type" value="Genomic_DNA"/>
</dbReference>
<keyword evidence="2" id="KW-1185">Reference proteome</keyword>
<sequence>MPLLGSSFAILKPAKMQISVKIGVIQFWNAYEFVIISTTRTIFGYVVLHSVLKTFGVGVDIKLFYQSILDKDITSTQETYYDGAQALYDLRVLLICAVHGYCLGGLCYPAGADISIAVKGGEVINSSANRRRRMIKGA</sequence>
<evidence type="ECO:0000313" key="1">
    <source>
        <dbReference type="EMBL" id="QCI60606.1"/>
    </source>
</evidence>
<dbReference type="Pfam" id="PF00378">
    <property type="entry name" value="ECH_1"/>
    <property type="match status" value="1"/>
</dbReference>
<proteinExistence type="predicted"/>
<dbReference type="GO" id="GO:0003824">
    <property type="term" value="F:catalytic activity"/>
    <property type="evidence" value="ECO:0007669"/>
    <property type="project" value="UniProtKB-ARBA"/>
</dbReference>
<dbReference type="Proteomes" id="UP000298642">
    <property type="component" value="Chromosome"/>
</dbReference>
<dbReference type="Gene3D" id="3.90.226.10">
    <property type="entry name" value="2-enoyl-CoA Hydratase, Chain A, domain 1"/>
    <property type="match status" value="1"/>
</dbReference>
<dbReference type="AlphaFoldDB" id="A0A4D7AY19"/>
<dbReference type="KEGG" id="obj:EIO64_16510"/>
<evidence type="ECO:0000313" key="2">
    <source>
        <dbReference type="Proteomes" id="UP000298642"/>
    </source>
</evidence>
<organism evidence="1 2">
    <name type="scientific">Dysosmobacter welbionis</name>
    <dbReference type="NCBI Taxonomy" id="2093857"/>
    <lineage>
        <taxon>Bacteria</taxon>
        <taxon>Bacillati</taxon>
        <taxon>Bacillota</taxon>
        <taxon>Clostridia</taxon>
        <taxon>Eubacteriales</taxon>
        <taxon>Oscillospiraceae</taxon>
        <taxon>Dysosmobacter</taxon>
    </lineage>
</organism>
<name>A0A4D7AY19_9FIRM</name>
<dbReference type="GeneID" id="98003707"/>
<reference evidence="2" key="1">
    <citation type="submission" date="2018-12" db="EMBL/GenBank/DDBJ databases">
        <title>Dusodibacter welbiota gen. nov., sp. nov., isolated from human faeces and emended description of the Oscillibacter genus.</title>
        <authorList>
            <person name="Le Roy T."/>
            <person name="Van der Smissen P."/>
            <person name="Delzenne N."/>
            <person name="Muccioli G."/>
            <person name="Collet J.F."/>
            <person name="Cani P.D."/>
        </authorList>
    </citation>
    <scope>NUCLEOTIDE SEQUENCE [LARGE SCALE GENOMIC DNA]</scope>
    <source>
        <strain evidence="2">J115</strain>
    </source>
</reference>
<accession>A0A4D7AY19</accession>
<dbReference type="RefSeq" id="WP_025543851.1">
    <property type="nucleotide sequence ID" value="NZ_DBFBXM010000004.1"/>
</dbReference>
<protein>
    <submittedName>
        <fullName evidence="1">Uncharacterized protein</fullName>
    </submittedName>
</protein>
<dbReference type="InterPro" id="IPR001753">
    <property type="entry name" value="Enoyl-CoA_hydra/iso"/>
</dbReference>